<accession>A0A1I8FEM4</accession>
<proteinExistence type="predicted"/>
<evidence type="ECO:0000313" key="3">
    <source>
        <dbReference type="WBParaSite" id="maker-unitig_30159-snap-gene-0.1-mRNA-1"/>
    </source>
</evidence>
<keyword evidence="2" id="KW-1185">Reference proteome</keyword>
<dbReference type="AlphaFoldDB" id="A0A1I8FEM4"/>
<evidence type="ECO:0000256" key="1">
    <source>
        <dbReference type="SAM" id="MobiDB-lite"/>
    </source>
</evidence>
<dbReference type="Proteomes" id="UP000095280">
    <property type="component" value="Unplaced"/>
</dbReference>
<evidence type="ECO:0000313" key="2">
    <source>
        <dbReference type="Proteomes" id="UP000095280"/>
    </source>
</evidence>
<feature type="region of interest" description="Disordered" evidence="1">
    <location>
        <begin position="73"/>
        <end position="92"/>
    </location>
</feature>
<dbReference type="WBParaSite" id="maker-unitig_30159-snap-gene-0.1-mRNA-1">
    <property type="protein sequence ID" value="maker-unitig_30159-snap-gene-0.1-mRNA-1"/>
    <property type="gene ID" value="maker-unitig_30159-snap-gene-0.1"/>
</dbReference>
<reference evidence="3" key="1">
    <citation type="submission" date="2016-11" db="UniProtKB">
        <authorList>
            <consortium name="WormBaseParasite"/>
        </authorList>
    </citation>
    <scope>IDENTIFICATION</scope>
</reference>
<name>A0A1I8FEM4_9PLAT</name>
<protein>
    <submittedName>
        <fullName evidence="3">ARID domain-containing protein</fullName>
    </submittedName>
</protein>
<sequence>MKMRDKAVVAVEASYFELLRVSIRDEAGGTMSISTRWEYLRYLGFQANQLRHLRYQLASLLEHQPHLRSAFQPALPMTSGPDFQNAARKSTI</sequence>
<organism evidence="2 3">
    <name type="scientific">Macrostomum lignano</name>
    <dbReference type="NCBI Taxonomy" id="282301"/>
    <lineage>
        <taxon>Eukaryota</taxon>
        <taxon>Metazoa</taxon>
        <taxon>Spiralia</taxon>
        <taxon>Lophotrochozoa</taxon>
        <taxon>Platyhelminthes</taxon>
        <taxon>Rhabditophora</taxon>
        <taxon>Macrostomorpha</taxon>
        <taxon>Macrostomida</taxon>
        <taxon>Macrostomidae</taxon>
        <taxon>Macrostomum</taxon>
    </lineage>
</organism>